<reference evidence="1 2" key="1">
    <citation type="submission" date="2022-04" db="EMBL/GenBank/DDBJ databases">
        <title>Human microbiome associated bacterial genomes.</title>
        <authorList>
            <person name="Sandstrom S."/>
            <person name="Salamzade R."/>
            <person name="Kalan L.R."/>
        </authorList>
    </citation>
    <scope>NUCLEOTIDE SEQUENCE [LARGE SCALE GENOMIC DNA]</scope>
    <source>
        <strain evidence="2">p3-SID1799</strain>
    </source>
</reference>
<comment type="caution">
    <text evidence="1">The sequence shown here is derived from an EMBL/GenBank/DDBJ whole genome shotgun (WGS) entry which is preliminary data.</text>
</comment>
<evidence type="ECO:0000313" key="2">
    <source>
        <dbReference type="Proteomes" id="UP001525379"/>
    </source>
</evidence>
<accession>A0ABT2HWE6</accession>
<dbReference type="Proteomes" id="UP001525379">
    <property type="component" value="Unassembled WGS sequence"/>
</dbReference>
<organism evidence="1 2">
    <name type="scientific">Pseudoclavibacter albus</name>
    <dbReference type="NCBI Taxonomy" id="272241"/>
    <lineage>
        <taxon>Bacteria</taxon>
        <taxon>Bacillati</taxon>
        <taxon>Actinomycetota</taxon>
        <taxon>Actinomycetes</taxon>
        <taxon>Micrococcales</taxon>
        <taxon>Microbacteriaceae</taxon>
        <taxon>Pseudoclavibacter</taxon>
    </lineage>
</organism>
<keyword evidence="2" id="KW-1185">Reference proteome</keyword>
<name>A0ABT2HWE6_9MICO</name>
<dbReference type="EMBL" id="JALXSQ010000013">
    <property type="protein sequence ID" value="MCT2042643.1"/>
    <property type="molecule type" value="Genomic_DNA"/>
</dbReference>
<dbReference type="RefSeq" id="WP_260104102.1">
    <property type="nucleotide sequence ID" value="NZ_JALXSQ010000013.1"/>
</dbReference>
<evidence type="ECO:0000313" key="1">
    <source>
        <dbReference type="EMBL" id="MCT2042643.1"/>
    </source>
</evidence>
<proteinExistence type="predicted"/>
<sequence length="74" mass="7941">MPNVPSELSPLMHTLATVGADYNIAVIDGQPEVTVDAKGMAQLIKHSPLGVSEATRRMRAALPEYVFAKVEGHL</sequence>
<protein>
    <submittedName>
        <fullName evidence="1">Uncharacterized protein</fullName>
    </submittedName>
</protein>
<gene>
    <name evidence="1" type="ORF">M3D15_04745</name>
</gene>